<protein>
    <submittedName>
        <fullName evidence="1">Uncharacterized protein</fullName>
    </submittedName>
</protein>
<dbReference type="SUPFAM" id="SSF46689">
    <property type="entry name" value="Homeodomain-like"/>
    <property type="match status" value="1"/>
</dbReference>
<gene>
    <name evidence="1" type="ORF">Pla175_23530</name>
</gene>
<dbReference type="OrthoDB" id="285898at2"/>
<reference evidence="1 2" key="1">
    <citation type="submission" date="2019-02" db="EMBL/GenBank/DDBJ databases">
        <title>Deep-cultivation of Planctomycetes and their phenomic and genomic characterization uncovers novel biology.</title>
        <authorList>
            <person name="Wiegand S."/>
            <person name="Jogler M."/>
            <person name="Boedeker C."/>
            <person name="Pinto D."/>
            <person name="Vollmers J."/>
            <person name="Rivas-Marin E."/>
            <person name="Kohn T."/>
            <person name="Peeters S.H."/>
            <person name="Heuer A."/>
            <person name="Rast P."/>
            <person name="Oberbeckmann S."/>
            <person name="Bunk B."/>
            <person name="Jeske O."/>
            <person name="Meyerdierks A."/>
            <person name="Storesund J.E."/>
            <person name="Kallscheuer N."/>
            <person name="Luecker S."/>
            <person name="Lage O.M."/>
            <person name="Pohl T."/>
            <person name="Merkel B.J."/>
            <person name="Hornburger P."/>
            <person name="Mueller R.-W."/>
            <person name="Bruemmer F."/>
            <person name="Labrenz M."/>
            <person name="Spormann A.M."/>
            <person name="Op den Camp H."/>
            <person name="Overmann J."/>
            <person name="Amann R."/>
            <person name="Jetten M.S.M."/>
            <person name="Mascher T."/>
            <person name="Medema M.H."/>
            <person name="Devos D.P."/>
            <person name="Kaster A.-K."/>
            <person name="Ovreas L."/>
            <person name="Rohde M."/>
            <person name="Galperin M.Y."/>
            <person name="Jogler C."/>
        </authorList>
    </citation>
    <scope>NUCLEOTIDE SEQUENCE [LARGE SCALE GENOMIC DNA]</scope>
    <source>
        <strain evidence="1 2">Pla175</strain>
    </source>
</reference>
<keyword evidence="2" id="KW-1185">Reference proteome</keyword>
<accession>A0A518DBX7</accession>
<dbReference type="RefSeq" id="WP_145284587.1">
    <property type="nucleotide sequence ID" value="NZ_CP036291.1"/>
</dbReference>
<dbReference type="InterPro" id="IPR009057">
    <property type="entry name" value="Homeodomain-like_sf"/>
</dbReference>
<dbReference type="AlphaFoldDB" id="A0A518DBX7"/>
<evidence type="ECO:0000313" key="1">
    <source>
        <dbReference type="EMBL" id="QDU88969.1"/>
    </source>
</evidence>
<dbReference type="KEGG" id="pnd:Pla175_23530"/>
<name>A0A518DBX7_9BACT</name>
<dbReference type="EMBL" id="CP036291">
    <property type="protein sequence ID" value="QDU88969.1"/>
    <property type="molecule type" value="Genomic_DNA"/>
</dbReference>
<proteinExistence type="predicted"/>
<evidence type="ECO:0000313" key="2">
    <source>
        <dbReference type="Proteomes" id="UP000317429"/>
    </source>
</evidence>
<sequence>MPAELQREVHAVVQETRRRSRWPVKGVSPASYYRWRKGAERTESLPPEPAKPVQAYEATDEEKRAVRAYALKHPGIRHRELAWRMIDEGVACLSMSTVYRILKSENLVCPWRRRAKRTREEEEKAQRPDAVWATDCEWHSKSAAPGVSGWRPKSAARIVRLAC</sequence>
<dbReference type="Proteomes" id="UP000317429">
    <property type="component" value="Chromosome"/>
</dbReference>
<organism evidence="1 2">
    <name type="scientific">Pirellulimonas nuda</name>
    <dbReference type="NCBI Taxonomy" id="2528009"/>
    <lineage>
        <taxon>Bacteria</taxon>
        <taxon>Pseudomonadati</taxon>
        <taxon>Planctomycetota</taxon>
        <taxon>Planctomycetia</taxon>
        <taxon>Pirellulales</taxon>
        <taxon>Lacipirellulaceae</taxon>
        <taxon>Pirellulimonas</taxon>
    </lineage>
</organism>